<proteinExistence type="inferred from homology"/>
<evidence type="ECO:0000256" key="11">
    <source>
        <dbReference type="SAM" id="Phobius"/>
    </source>
</evidence>
<feature type="signal peptide" evidence="12">
    <location>
        <begin position="1"/>
        <end position="26"/>
    </location>
</feature>
<dbReference type="OrthoDB" id="5168at2759"/>
<dbReference type="GO" id="GO:0072546">
    <property type="term" value="C:EMC complex"/>
    <property type="evidence" value="ECO:0007669"/>
    <property type="project" value="InterPro"/>
</dbReference>
<keyword evidence="5 11" id="KW-0812">Transmembrane</keyword>
<dbReference type="PANTHER" id="PTHR21573">
    <property type="entry name" value="ER MEMBRANE PROTEIN COMPLEX SUBUNIT 1"/>
    <property type="match status" value="1"/>
</dbReference>
<feature type="domain" description="ER membrane protein complex subunit 1 C-terminal" evidence="13">
    <location>
        <begin position="804"/>
        <end position="1036"/>
    </location>
</feature>
<evidence type="ECO:0000256" key="5">
    <source>
        <dbReference type="ARBA" id="ARBA00022692"/>
    </source>
</evidence>
<evidence type="ECO:0000313" key="15">
    <source>
        <dbReference type="Proteomes" id="UP000324585"/>
    </source>
</evidence>
<evidence type="ECO:0000256" key="6">
    <source>
        <dbReference type="ARBA" id="ARBA00022729"/>
    </source>
</evidence>
<dbReference type="GO" id="GO:0034975">
    <property type="term" value="P:protein folding in endoplasmic reticulum"/>
    <property type="evidence" value="ECO:0007669"/>
    <property type="project" value="TreeGrafter"/>
</dbReference>
<evidence type="ECO:0000256" key="7">
    <source>
        <dbReference type="ARBA" id="ARBA00022824"/>
    </source>
</evidence>
<dbReference type="Pfam" id="PF07774">
    <property type="entry name" value="EMC1_C"/>
    <property type="match status" value="1"/>
</dbReference>
<dbReference type="InterPro" id="IPR026895">
    <property type="entry name" value="EMC1"/>
</dbReference>
<evidence type="ECO:0000256" key="8">
    <source>
        <dbReference type="ARBA" id="ARBA00022989"/>
    </source>
</evidence>
<keyword evidence="15" id="KW-1185">Reference proteome</keyword>
<evidence type="ECO:0000256" key="12">
    <source>
        <dbReference type="SAM" id="SignalP"/>
    </source>
</evidence>
<dbReference type="PANTHER" id="PTHR21573:SF0">
    <property type="entry name" value="ER MEMBRANE PROTEIN COMPLEX SUBUNIT 1"/>
    <property type="match status" value="1"/>
</dbReference>
<dbReference type="Proteomes" id="UP000324585">
    <property type="component" value="Unassembled WGS sequence"/>
</dbReference>
<evidence type="ECO:0000313" key="14">
    <source>
        <dbReference type="EMBL" id="KAA8496064.1"/>
    </source>
</evidence>
<keyword evidence="8 11" id="KW-1133">Transmembrane helix</keyword>
<gene>
    <name evidence="14" type="ORF">FVE85_2219</name>
</gene>
<comment type="caution">
    <text evidence="14">The sequence shown here is derived from an EMBL/GenBank/DDBJ whole genome shotgun (WGS) entry which is preliminary data.</text>
</comment>
<comment type="similarity">
    <text evidence="2">Belongs to the EMC1 family.</text>
</comment>
<feature type="chain" id="PRO_5023826452" description="ER membrane protein complex subunit 1" evidence="12">
    <location>
        <begin position="27"/>
        <end position="1040"/>
    </location>
</feature>
<name>A0A5J4YZ97_PORPP</name>
<evidence type="ECO:0000259" key="13">
    <source>
        <dbReference type="Pfam" id="PF07774"/>
    </source>
</evidence>
<dbReference type="AlphaFoldDB" id="A0A5J4YZ97"/>
<comment type="subcellular location">
    <subcellularLocation>
        <location evidence="1">Endoplasmic reticulum membrane</location>
        <topology evidence="1">Single-pass type I membrane protein</topology>
    </subcellularLocation>
</comment>
<accession>A0A5J4YZ97</accession>
<evidence type="ECO:0000256" key="1">
    <source>
        <dbReference type="ARBA" id="ARBA00004115"/>
    </source>
</evidence>
<keyword evidence="9 11" id="KW-0472">Membrane</keyword>
<protein>
    <recommendedName>
        <fullName evidence="4">ER membrane protein complex subunit 1</fullName>
    </recommendedName>
</protein>
<evidence type="ECO:0000256" key="3">
    <source>
        <dbReference type="ARBA" id="ARBA00011276"/>
    </source>
</evidence>
<sequence>MLPNLAALAALLALLALCARGKLVWASSERVSWKRESVGKPIDALVPFSSSSSLSAGVIVLSDLGIAAGIDGKRGDLLWRSVPPMPDLVGRRIAFSTPGALGYVALHVPSSSMMLRVVDTTSAMLLWEIVVCDHDAHAGLMHARVLDRGPHNAEARSESAYVMLLSCDGTLTLREVLTGHVAAELPEDRRSSAIRARQSPVIMRSTIPSADYARQAVDARNHVFVVQSVLSDGTALMDELSLPDWNHVNFGTEYLEIDAGDHWTGSEMACRAASEPTVWLAPALTPSLCFCWDTTGSLVIVSSAGEVYRSDMILHGAWTTLRNESSLAFIRGSDRAVRYIVHASSQRPGVREWQPGLDEKAVVCHSEGDQPVAITISPDSPGVLRLHVTTEPGFFAVYNAEQEILATDKIETCFVALDEARNYSHVLLGTALGYSMFFEVVQSGTGLANMRMVWRRIEALAYTTDVRLFRSVVLERGSMIAGVAYNALGGRFESNEEEMVLVVLTGLGTVLGLSSRRQGAVVWDVSLPLAERERLHGSQLFALNASHAVILSSSNAASDLTSQEEDEFADFDIEDEDDVSAFQAPLHGSWRGLGTLNHVALLNALTGEIETGGELQQIHLGESGLVAASFLASGTLVTLSATHELGILPTKAWFTAPELPRASEQIQFLHTAEHERMLCGVSVGFHDERRPTAQASPPLRKMMREWLMRLPEGERVIKIASVASSATWSRGPILSSAAKVGNGSRVLFKYQNPMVTLVLAERPGGEHGQASGISAYVVDAEIGSVLDFVFHEGATGPVDAIRRENWMVYSFWNAQKQVQELVVCDIYEDRQGSPWLQSRLVEITRRLVSGRGIDHIVRVSHTGEFGKPRVLRQSFVVAERITALGVTQTEKSVTSRSVLIALASGRVLQAPKSILDPRRGSSQPEFSAKAEFLVPYHPLIGSHAGFFPGGLATGKDQVTWLGLHGAGIRTTYVHQEESSSHVVFSGLDLMYTVLSPAGRYDRLSHDFGFAMLICTVLGLAVVTVIIGRYATKRRMQWRFL</sequence>
<evidence type="ECO:0000256" key="2">
    <source>
        <dbReference type="ARBA" id="ARBA00007904"/>
    </source>
</evidence>
<evidence type="ECO:0000256" key="10">
    <source>
        <dbReference type="ARBA" id="ARBA00023180"/>
    </source>
</evidence>
<evidence type="ECO:0000256" key="4">
    <source>
        <dbReference type="ARBA" id="ARBA00020824"/>
    </source>
</evidence>
<evidence type="ECO:0000256" key="9">
    <source>
        <dbReference type="ARBA" id="ARBA00023136"/>
    </source>
</evidence>
<dbReference type="EMBL" id="VRMN01000003">
    <property type="protein sequence ID" value="KAA8496064.1"/>
    <property type="molecule type" value="Genomic_DNA"/>
</dbReference>
<comment type="subunit">
    <text evidence="3">Component of the ER membrane protein complex (EMC).</text>
</comment>
<keyword evidence="7" id="KW-0256">Endoplasmic reticulum</keyword>
<dbReference type="InterPro" id="IPR011047">
    <property type="entry name" value="Quinoprotein_ADH-like_sf"/>
</dbReference>
<organism evidence="14 15">
    <name type="scientific">Porphyridium purpureum</name>
    <name type="common">Red alga</name>
    <name type="synonym">Porphyridium cruentum</name>
    <dbReference type="NCBI Taxonomy" id="35688"/>
    <lineage>
        <taxon>Eukaryota</taxon>
        <taxon>Rhodophyta</taxon>
        <taxon>Bangiophyceae</taxon>
        <taxon>Porphyridiales</taxon>
        <taxon>Porphyridiaceae</taxon>
        <taxon>Porphyridium</taxon>
    </lineage>
</organism>
<reference evidence="15" key="1">
    <citation type="journal article" date="2019" name="Nat. Commun.">
        <title>Expansion of phycobilisome linker gene families in mesophilic red algae.</title>
        <authorList>
            <person name="Lee J."/>
            <person name="Kim D."/>
            <person name="Bhattacharya D."/>
            <person name="Yoon H.S."/>
        </authorList>
    </citation>
    <scope>NUCLEOTIDE SEQUENCE [LARGE SCALE GENOMIC DNA]</scope>
    <source>
        <strain evidence="15">CCMP 1328</strain>
    </source>
</reference>
<dbReference type="SUPFAM" id="SSF50998">
    <property type="entry name" value="Quinoprotein alcohol dehydrogenase-like"/>
    <property type="match status" value="1"/>
</dbReference>
<feature type="transmembrane region" description="Helical" evidence="11">
    <location>
        <begin position="1007"/>
        <end position="1030"/>
    </location>
</feature>
<keyword evidence="10" id="KW-0325">Glycoprotein</keyword>
<dbReference type="InterPro" id="IPR011678">
    <property type="entry name" value="EMC1_C"/>
</dbReference>
<keyword evidence="6 12" id="KW-0732">Signal</keyword>